<dbReference type="SUPFAM" id="SSF75420">
    <property type="entry name" value="YhbC-like, N-terminal domain"/>
    <property type="match status" value="1"/>
</dbReference>
<dbReference type="InterPro" id="IPR035956">
    <property type="entry name" value="RimP_N_sf"/>
</dbReference>
<reference evidence="5 6" key="1">
    <citation type="journal article" date="2021" name="BMC Genomics">
        <title>Datura genome reveals duplications of psychoactive alkaloid biosynthetic genes and high mutation rate following tissue culture.</title>
        <authorList>
            <person name="Rajewski A."/>
            <person name="Carter-House D."/>
            <person name="Stajich J."/>
            <person name="Litt A."/>
        </authorList>
    </citation>
    <scope>NUCLEOTIDE SEQUENCE [LARGE SCALE GENOMIC DNA]</scope>
    <source>
        <strain evidence="5">AR-01</strain>
    </source>
</reference>
<protein>
    <recommendedName>
        <fullName evidence="7">Ribosome maturation factor RimP N-terminal domain-containing protein</fullName>
    </recommendedName>
</protein>
<dbReference type="InterPro" id="IPR057234">
    <property type="entry name" value="DUF7912"/>
</dbReference>
<feature type="domain" description="DUF7912" evidence="4">
    <location>
        <begin position="219"/>
        <end position="304"/>
    </location>
</feature>
<accession>A0ABS8TFL6</accession>
<dbReference type="InterPro" id="IPR003728">
    <property type="entry name" value="Ribosome_maturation_RimP"/>
</dbReference>
<proteinExistence type="inferred from homology"/>
<keyword evidence="2" id="KW-0690">Ribosome biogenesis</keyword>
<dbReference type="EMBL" id="JACEIK010001472">
    <property type="protein sequence ID" value="MCD7469714.1"/>
    <property type="molecule type" value="Genomic_DNA"/>
</dbReference>
<evidence type="ECO:0000259" key="3">
    <source>
        <dbReference type="Pfam" id="PF02576"/>
    </source>
</evidence>
<comment type="caution">
    <text evidence="5">The sequence shown here is derived from an EMBL/GenBank/DDBJ whole genome shotgun (WGS) entry which is preliminary data.</text>
</comment>
<evidence type="ECO:0000259" key="4">
    <source>
        <dbReference type="Pfam" id="PF25498"/>
    </source>
</evidence>
<evidence type="ECO:0000313" key="6">
    <source>
        <dbReference type="Proteomes" id="UP000823775"/>
    </source>
</evidence>
<organism evidence="5 6">
    <name type="scientific">Datura stramonium</name>
    <name type="common">Jimsonweed</name>
    <name type="synonym">Common thornapple</name>
    <dbReference type="NCBI Taxonomy" id="4076"/>
    <lineage>
        <taxon>Eukaryota</taxon>
        <taxon>Viridiplantae</taxon>
        <taxon>Streptophyta</taxon>
        <taxon>Embryophyta</taxon>
        <taxon>Tracheophyta</taxon>
        <taxon>Spermatophyta</taxon>
        <taxon>Magnoliopsida</taxon>
        <taxon>eudicotyledons</taxon>
        <taxon>Gunneridae</taxon>
        <taxon>Pentapetalae</taxon>
        <taxon>asterids</taxon>
        <taxon>lamiids</taxon>
        <taxon>Solanales</taxon>
        <taxon>Solanaceae</taxon>
        <taxon>Solanoideae</taxon>
        <taxon>Datureae</taxon>
        <taxon>Datura</taxon>
    </lineage>
</organism>
<dbReference type="Pfam" id="PF25498">
    <property type="entry name" value="DUF7912"/>
    <property type="match status" value="1"/>
</dbReference>
<dbReference type="PANTHER" id="PTHR34544">
    <property type="entry name" value="OSJNBA0006B20.18 PROTEIN"/>
    <property type="match status" value="1"/>
</dbReference>
<sequence>MNLMIGCHPTTPWSANLPISMDSSSNSSRISCHTHGFSFPFSPDPLSCAPIRICRTSAKKRNPKYEPVLNPTIVEQVPLNDDEDELILEYFEDEDLLDDDDGFFDEYFEEDCELYVGDGSGGGGISLAGTSWDRKALELGEEVARSFYGELGIYAFKTLKNANIQVRVERFTNKSGSPSLMDIEAFSSRYREKLDEAEVAGSVPNNIYLEVSSPGVERVIRIPQDLDRFKDRPMYVKYVSDEVAEHEGVLRLVSFNLETNTCIWGLADVRANREKAGKGRPLSKKQREWRLETPFTSLRLVRLYSEM</sequence>
<dbReference type="Proteomes" id="UP000823775">
    <property type="component" value="Unassembled WGS sequence"/>
</dbReference>
<dbReference type="InterPro" id="IPR028989">
    <property type="entry name" value="RimP_N"/>
</dbReference>
<gene>
    <name evidence="5" type="ORF">HAX54_008881</name>
</gene>
<evidence type="ECO:0000256" key="1">
    <source>
        <dbReference type="ARBA" id="ARBA00022490"/>
    </source>
</evidence>
<name>A0ABS8TFL6_DATST</name>
<feature type="domain" description="Ribosome maturation factor RimP N-terminal" evidence="3">
    <location>
        <begin position="159"/>
        <end position="217"/>
    </location>
</feature>
<dbReference type="HAMAP" id="MF_01077">
    <property type="entry name" value="RimP"/>
    <property type="match status" value="1"/>
</dbReference>
<evidence type="ECO:0000313" key="5">
    <source>
        <dbReference type="EMBL" id="MCD7469714.1"/>
    </source>
</evidence>
<evidence type="ECO:0000256" key="2">
    <source>
        <dbReference type="ARBA" id="ARBA00022517"/>
    </source>
</evidence>
<keyword evidence="6" id="KW-1185">Reference proteome</keyword>
<evidence type="ECO:0008006" key="7">
    <source>
        <dbReference type="Google" id="ProtNLM"/>
    </source>
</evidence>
<keyword evidence="1" id="KW-0963">Cytoplasm</keyword>
<dbReference type="PANTHER" id="PTHR34544:SF1">
    <property type="entry name" value="OS04G0438300 PROTEIN"/>
    <property type="match status" value="1"/>
</dbReference>
<dbReference type="Pfam" id="PF02576">
    <property type="entry name" value="RimP_N"/>
    <property type="match status" value="1"/>
</dbReference>